<gene>
    <name evidence="2" type="ORF">Aargi30884_15960</name>
</gene>
<dbReference type="PANTHER" id="PTHR43451:SF1">
    <property type="entry name" value="ACETYLTRANSFERASE"/>
    <property type="match status" value="1"/>
</dbReference>
<dbReference type="EMBL" id="AP019695">
    <property type="protein sequence ID" value="BBK22693.1"/>
    <property type="molecule type" value="Genomic_DNA"/>
</dbReference>
<dbReference type="PROSITE" id="PS51186">
    <property type="entry name" value="GNAT"/>
    <property type="match status" value="1"/>
</dbReference>
<reference evidence="3" key="1">
    <citation type="submission" date="2019-05" db="EMBL/GenBank/DDBJ databases">
        <title>Complete genome sequencing of Absiella argi strain JCM 30884.</title>
        <authorList>
            <person name="Sakamoto M."/>
            <person name="Murakami T."/>
            <person name="Mori H."/>
        </authorList>
    </citation>
    <scope>NUCLEOTIDE SEQUENCE [LARGE SCALE GENOMIC DNA]</scope>
    <source>
        <strain evidence="3">JCM 30884</strain>
    </source>
</reference>
<dbReference type="CDD" id="cd04301">
    <property type="entry name" value="NAT_SF"/>
    <property type="match status" value="1"/>
</dbReference>
<dbReference type="InterPro" id="IPR016181">
    <property type="entry name" value="Acyl_CoA_acyltransferase"/>
</dbReference>
<dbReference type="Proteomes" id="UP000464754">
    <property type="component" value="Chromosome"/>
</dbReference>
<keyword evidence="3" id="KW-1185">Reference proteome</keyword>
<dbReference type="RefSeq" id="WP_118276527.1">
    <property type="nucleotide sequence ID" value="NZ_AP019695.1"/>
</dbReference>
<accession>A0A6N4TIT5</accession>
<evidence type="ECO:0000313" key="3">
    <source>
        <dbReference type="Proteomes" id="UP000464754"/>
    </source>
</evidence>
<dbReference type="Gene3D" id="3.40.630.30">
    <property type="match status" value="1"/>
</dbReference>
<dbReference type="GO" id="GO:0016747">
    <property type="term" value="F:acyltransferase activity, transferring groups other than amino-acyl groups"/>
    <property type="evidence" value="ECO:0007669"/>
    <property type="project" value="InterPro"/>
</dbReference>
<proteinExistence type="predicted"/>
<protein>
    <submittedName>
        <fullName evidence="2">Acetyltransferase</fullName>
    </submittedName>
</protein>
<dbReference type="SUPFAM" id="SSF55729">
    <property type="entry name" value="Acyl-CoA N-acyltransferases (Nat)"/>
    <property type="match status" value="1"/>
</dbReference>
<dbReference type="Pfam" id="PF13673">
    <property type="entry name" value="Acetyltransf_10"/>
    <property type="match status" value="1"/>
</dbReference>
<feature type="domain" description="N-acetyltransferase" evidence="1">
    <location>
        <begin position="7"/>
        <end position="156"/>
    </location>
</feature>
<keyword evidence="2" id="KW-0808">Transferase</keyword>
<evidence type="ECO:0000313" key="2">
    <source>
        <dbReference type="EMBL" id="BBK22693.1"/>
    </source>
</evidence>
<sequence>MKKKIDLEIRPYVEADLKIILQLFKDTIYTVNKKDYDSKQLAAWVEGMNVEKFKTSLLCHETLVACINHQIVGFADMDKTGYLDHLYVHKDHQRKGIASALCDALEKQSKALGFETHSSITACRFFEKRGYKIIKKQEVLRNDTYLTNFVMKKENFTILKK</sequence>
<evidence type="ECO:0000259" key="1">
    <source>
        <dbReference type="PROSITE" id="PS51186"/>
    </source>
</evidence>
<name>A0A6N4TIT5_9FIRM</name>
<dbReference type="AlphaFoldDB" id="A0A6N4TIT5"/>
<dbReference type="PANTHER" id="PTHR43451">
    <property type="entry name" value="ACETYLTRANSFERASE (GNAT) FAMILY PROTEIN"/>
    <property type="match status" value="1"/>
</dbReference>
<dbReference type="InterPro" id="IPR052564">
    <property type="entry name" value="N-acetyltrans/Recomb-assoc"/>
</dbReference>
<dbReference type="KEGG" id="aarg:Aargi30884_15960"/>
<dbReference type="InterPro" id="IPR000182">
    <property type="entry name" value="GNAT_dom"/>
</dbReference>
<organism evidence="2 3">
    <name type="scientific">Amedibacterium intestinale</name>
    <dbReference type="NCBI Taxonomy" id="2583452"/>
    <lineage>
        <taxon>Bacteria</taxon>
        <taxon>Bacillati</taxon>
        <taxon>Bacillota</taxon>
        <taxon>Erysipelotrichia</taxon>
        <taxon>Erysipelotrichales</taxon>
        <taxon>Erysipelotrichaceae</taxon>
        <taxon>Amedibacterium</taxon>
    </lineage>
</organism>